<evidence type="ECO:0000256" key="4">
    <source>
        <dbReference type="ARBA" id="ARBA00022989"/>
    </source>
</evidence>
<dbReference type="GO" id="GO:0012505">
    <property type="term" value="C:endomembrane system"/>
    <property type="evidence" value="ECO:0007669"/>
    <property type="project" value="UniProtKB-SubCell"/>
</dbReference>
<comment type="similarity">
    <text evidence="2">Belongs to the CCC1 family.</text>
</comment>
<name>A0A0G4HZ19_9ALVE</name>
<feature type="transmembrane region" description="Helical" evidence="7">
    <location>
        <begin position="270"/>
        <end position="289"/>
    </location>
</feature>
<evidence type="ECO:0000256" key="3">
    <source>
        <dbReference type="ARBA" id="ARBA00022692"/>
    </source>
</evidence>
<comment type="subcellular location">
    <subcellularLocation>
        <location evidence="1">Endomembrane system</location>
        <topology evidence="1">Multi-pass membrane protein</topology>
    </subcellularLocation>
</comment>
<keyword evidence="4 7" id="KW-1133">Transmembrane helix</keyword>
<evidence type="ECO:0000256" key="6">
    <source>
        <dbReference type="SAM" id="MobiDB-lite"/>
    </source>
</evidence>
<reference evidence="8" key="1">
    <citation type="submission" date="2014-11" db="EMBL/GenBank/DDBJ databases">
        <authorList>
            <person name="Otto D Thomas"/>
            <person name="Naeem Raeece"/>
        </authorList>
    </citation>
    <scope>NUCLEOTIDE SEQUENCE</scope>
</reference>
<keyword evidence="3 7" id="KW-0812">Transmembrane</keyword>
<evidence type="ECO:0000256" key="1">
    <source>
        <dbReference type="ARBA" id="ARBA00004127"/>
    </source>
</evidence>
<keyword evidence="5 7" id="KW-0472">Membrane</keyword>
<feature type="compositionally biased region" description="Polar residues" evidence="6">
    <location>
        <begin position="367"/>
        <end position="382"/>
    </location>
</feature>
<feature type="region of interest" description="Disordered" evidence="6">
    <location>
        <begin position="358"/>
        <end position="394"/>
    </location>
</feature>
<feature type="transmembrane region" description="Helical" evidence="7">
    <location>
        <begin position="702"/>
        <end position="727"/>
    </location>
</feature>
<dbReference type="GO" id="GO:0030026">
    <property type="term" value="P:intracellular manganese ion homeostasis"/>
    <property type="evidence" value="ECO:0007669"/>
    <property type="project" value="InterPro"/>
</dbReference>
<dbReference type="CDD" id="cd02434">
    <property type="entry name" value="Nodulin-21_like_3"/>
    <property type="match status" value="1"/>
</dbReference>
<feature type="compositionally biased region" description="Basic and acidic residues" evidence="6">
    <location>
        <begin position="449"/>
        <end position="477"/>
    </location>
</feature>
<feature type="compositionally biased region" description="Polar residues" evidence="6">
    <location>
        <begin position="574"/>
        <end position="603"/>
    </location>
</feature>
<feature type="transmembrane region" description="Helical" evidence="7">
    <location>
        <begin position="493"/>
        <end position="510"/>
    </location>
</feature>
<organism evidence="8">
    <name type="scientific">Chromera velia CCMP2878</name>
    <dbReference type="NCBI Taxonomy" id="1169474"/>
    <lineage>
        <taxon>Eukaryota</taxon>
        <taxon>Sar</taxon>
        <taxon>Alveolata</taxon>
        <taxon>Colpodellida</taxon>
        <taxon>Chromeraceae</taxon>
        <taxon>Chromera</taxon>
    </lineage>
</organism>
<accession>A0A0G4HZ19</accession>
<feature type="transmembrane region" description="Helical" evidence="7">
    <location>
        <begin position="241"/>
        <end position="264"/>
    </location>
</feature>
<gene>
    <name evidence="8" type="ORF">Cvel_9602</name>
</gene>
<dbReference type="InterPro" id="IPR008217">
    <property type="entry name" value="Ccc1_fam"/>
</dbReference>
<feature type="transmembrane region" description="Helical" evidence="7">
    <location>
        <begin position="406"/>
        <end position="428"/>
    </location>
</feature>
<evidence type="ECO:0000313" key="8">
    <source>
        <dbReference type="EMBL" id="CEM49763.1"/>
    </source>
</evidence>
<dbReference type="VEuPathDB" id="CryptoDB:Cvel_9602"/>
<dbReference type="PANTHER" id="PTHR31851">
    <property type="entry name" value="FE(2+)/MN(2+) TRANSPORTER PCL1"/>
    <property type="match status" value="1"/>
</dbReference>
<proteinExistence type="inferred from homology"/>
<evidence type="ECO:0000256" key="2">
    <source>
        <dbReference type="ARBA" id="ARBA00007049"/>
    </source>
</evidence>
<sequence>MAARDLGGARDAYYAMGPNGDGPNNRSATISMIAHRGVTISSAIGQAVQTPDGPGKLLEILSNGNLLIQLEDQVGSNRQFDPREVTWSSQQNEEAHAGEPSEALKALVFGGLDGIVTVFAIIATSYGAGLSASAVFLLGLANLVADGMAMGLGDYFSSKSEIEYALAERKREAWEFENYPDGEMHEMIELYEQKGMNTEDAVTVVTIMSKYTDLFIDHMMVEELNIKVPDEDDNPLRTACIMFLSFLIFGAVPLAVFALTLSTLPEKKDLAFSITCGGTLVTLFLLGVAKHSVTRDSWWKSGLTMLFNGAIAVGTGYGLAVGLDKLFGAAPEGGEGGGEPSSGKDKHAYLMSLIGREGEGEGEGASEATQADSIDTQETAGGSQTSQRSSRRLLETVEGASHQVPWFAVAAGLFVLIGALSVELFRLVRMANEVQSLRQKVRAQRAARRRESSAEREANMKKAPRHESRTVVEGMREVQSDEGMKGSSWWKSSKGVIVFVSVFFFVYGLLVRALRSQVGGSAGLWTLLTDVLCVVVGVASFSYLSERVSKRVRAGKWRGVGQKEEEVKGDPETVSVSPFTDQADSFVPSPQATEKSNLSNHLRNSQQGNGESSSSCRREIEERRRGGVALASVAAAVALNVSSFYAGVLCLVGVCGVAFAFPSSVELAVPRRLREGKGRAEGKERVTVGKRKETSAEVEGQAMLGLLVGEVAALVCVVGLTGVSALVSMKSVGVGGASFEDLCSFELVRGVTETLALTNLSIFVWGL</sequence>
<feature type="transmembrane region" description="Helical" evidence="7">
    <location>
        <begin position="301"/>
        <end position="320"/>
    </location>
</feature>
<feature type="region of interest" description="Disordered" evidence="6">
    <location>
        <begin position="560"/>
        <end position="618"/>
    </location>
</feature>
<dbReference type="AlphaFoldDB" id="A0A0G4HZ19"/>
<feature type="compositionally biased region" description="Low complexity" evidence="6">
    <location>
        <begin position="604"/>
        <end position="615"/>
    </location>
</feature>
<feature type="transmembrane region" description="Helical" evidence="7">
    <location>
        <begin position="522"/>
        <end position="544"/>
    </location>
</feature>
<feature type="compositionally biased region" description="Basic and acidic residues" evidence="6">
    <location>
        <begin position="561"/>
        <end position="571"/>
    </location>
</feature>
<evidence type="ECO:0000256" key="7">
    <source>
        <dbReference type="SAM" id="Phobius"/>
    </source>
</evidence>
<feature type="transmembrane region" description="Helical" evidence="7">
    <location>
        <begin position="628"/>
        <end position="661"/>
    </location>
</feature>
<evidence type="ECO:0000256" key="5">
    <source>
        <dbReference type="ARBA" id="ARBA00023136"/>
    </source>
</evidence>
<dbReference type="EMBL" id="CDMZ01004444">
    <property type="protein sequence ID" value="CEM49763.1"/>
    <property type="molecule type" value="Genomic_DNA"/>
</dbReference>
<feature type="region of interest" description="Disordered" evidence="6">
    <location>
        <begin position="445"/>
        <end position="477"/>
    </location>
</feature>
<protein>
    <submittedName>
        <fullName evidence="8">Uncharacterized protein</fullName>
    </submittedName>
</protein>
<dbReference type="GO" id="GO:0005384">
    <property type="term" value="F:manganese ion transmembrane transporter activity"/>
    <property type="evidence" value="ECO:0007669"/>
    <property type="project" value="InterPro"/>
</dbReference>
<dbReference type="Pfam" id="PF01988">
    <property type="entry name" value="VIT1"/>
    <property type="match status" value="1"/>
</dbReference>